<evidence type="ECO:0000313" key="3">
    <source>
        <dbReference type="Proteomes" id="UP000677687"/>
    </source>
</evidence>
<name>A0A8T4KTB8_9ARCH</name>
<feature type="domain" description="Nudix hydrolase" evidence="1">
    <location>
        <begin position="32"/>
        <end position="165"/>
    </location>
</feature>
<dbReference type="PROSITE" id="PS51462">
    <property type="entry name" value="NUDIX"/>
    <property type="match status" value="1"/>
</dbReference>
<dbReference type="AlphaFoldDB" id="A0A8T4KTB8"/>
<sequence>MPDISREKIDVVNSRDEVIGKSTLREAHEKGILHRAVHIWVFDSASGLFIQQRSKDKLLRPLHRDSPVGEHVKAGETYTEAAIRGLKEELGVSKTKIESLVKKKIVDRVKGRYYNREFIKLFKCTYNGKINFDRRESMAGGFYLLSEIEKAAKSESMLFVPIFVDFFNWYMRKGK</sequence>
<evidence type="ECO:0000313" key="2">
    <source>
        <dbReference type="EMBL" id="MBS3057194.1"/>
    </source>
</evidence>
<evidence type="ECO:0000259" key="1">
    <source>
        <dbReference type="PROSITE" id="PS51462"/>
    </source>
</evidence>
<dbReference type="CDD" id="cd04692">
    <property type="entry name" value="NUDIX_Hydrolase"/>
    <property type="match status" value="1"/>
</dbReference>
<organism evidence="2 3">
    <name type="scientific">Candidatus Iainarchaeum sp</name>
    <dbReference type="NCBI Taxonomy" id="3101447"/>
    <lineage>
        <taxon>Archaea</taxon>
        <taxon>Candidatus Iainarchaeota</taxon>
        <taxon>Candidatus Iainarchaeia</taxon>
        <taxon>Candidatus Iainarchaeales</taxon>
        <taxon>Candidatus Iainarchaeaceae</taxon>
        <taxon>Candidatus Iainarchaeum</taxon>
    </lineage>
</organism>
<dbReference type="InterPro" id="IPR000086">
    <property type="entry name" value="NUDIX_hydrolase_dom"/>
</dbReference>
<reference evidence="2" key="1">
    <citation type="submission" date="2021-03" db="EMBL/GenBank/DDBJ databases">
        <authorList>
            <person name="Jaffe A."/>
        </authorList>
    </citation>
    <scope>NUCLEOTIDE SEQUENCE</scope>
    <source>
        <strain evidence="2">RIFCSPHIGHO2_01_FULL_AR10_44_11</strain>
    </source>
</reference>
<dbReference type="InterPro" id="IPR015797">
    <property type="entry name" value="NUDIX_hydrolase-like_dom_sf"/>
</dbReference>
<protein>
    <submittedName>
        <fullName evidence="2">NUDIX domain-containing protein</fullName>
    </submittedName>
</protein>
<dbReference type="Gene3D" id="3.90.79.10">
    <property type="entry name" value="Nucleoside Triphosphate Pyrophosphohydrolase"/>
    <property type="match status" value="1"/>
</dbReference>
<comment type="caution">
    <text evidence="2">The sequence shown here is derived from an EMBL/GenBank/DDBJ whole genome shotgun (WGS) entry which is preliminary data.</text>
</comment>
<reference evidence="2" key="2">
    <citation type="submission" date="2021-05" db="EMBL/GenBank/DDBJ databases">
        <title>Protein family content uncovers lineage relationships and bacterial pathway maintenance mechanisms in DPANN archaea.</title>
        <authorList>
            <person name="Castelle C.J."/>
            <person name="Meheust R."/>
            <person name="Jaffe A.L."/>
            <person name="Seitz K."/>
            <person name="Gong X."/>
            <person name="Baker B.J."/>
            <person name="Banfield J.F."/>
        </authorList>
    </citation>
    <scope>NUCLEOTIDE SEQUENCE</scope>
    <source>
        <strain evidence="2">RIFCSPHIGHO2_01_FULL_AR10_44_11</strain>
    </source>
</reference>
<proteinExistence type="predicted"/>
<dbReference type="PANTHER" id="PTHR10885:SF0">
    <property type="entry name" value="ISOPENTENYL-DIPHOSPHATE DELTA-ISOMERASE"/>
    <property type="match status" value="1"/>
</dbReference>
<dbReference type="GO" id="GO:0003824">
    <property type="term" value="F:catalytic activity"/>
    <property type="evidence" value="ECO:0007669"/>
    <property type="project" value="UniProtKB-ARBA"/>
</dbReference>
<dbReference type="SUPFAM" id="SSF55811">
    <property type="entry name" value="Nudix"/>
    <property type="match status" value="1"/>
</dbReference>
<accession>A0A8T4KTB8</accession>
<dbReference type="Proteomes" id="UP000677687">
    <property type="component" value="Unassembled WGS sequence"/>
</dbReference>
<dbReference type="EMBL" id="JAGVWD010000013">
    <property type="protein sequence ID" value="MBS3057194.1"/>
    <property type="molecule type" value="Genomic_DNA"/>
</dbReference>
<gene>
    <name evidence="2" type="ORF">J4415_01040</name>
</gene>
<dbReference type="PANTHER" id="PTHR10885">
    <property type="entry name" value="ISOPENTENYL-DIPHOSPHATE DELTA-ISOMERASE"/>
    <property type="match status" value="1"/>
</dbReference>
<dbReference type="Pfam" id="PF00293">
    <property type="entry name" value="NUDIX"/>
    <property type="match status" value="1"/>
</dbReference>